<protein>
    <submittedName>
        <fullName evidence="1">DUF2971 domain-containing protein</fullName>
    </submittedName>
</protein>
<evidence type="ECO:0000313" key="1">
    <source>
        <dbReference type="EMBL" id="RQT04353.1"/>
    </source>
</evidence>
<dbReference type="InterPro" id="IPR021352">
    <property type="entry name" value="DUF2971"/>
</dbReference>
<proteinExistence type="predicted"/>
<reference evidence="1 2" key="1">
    <citation type="submission" date="2018-08" db="EMBL/GenBank/DDBJ databases">
        <title>Comparative analysis of Burkholderia isolates from Puerto Rico.</title>
        <authorList>
            <person name="Hall C."/>
            <person name="Sahl J."/>
            <person name="Wagner D."/>
        </authorList>
    </citation>
    <scope>NUCLEOTIDE SEQUENCE [LARGE SCALE GENOMIC DNA]</scope>
    <source>
        <strain evidence="1 2">Bp9025</strain>
    </source>
</reference>
<name>A0A3N8QEK5_9BURK</name>
<organism evidence="1 2">
    <name type="scientific">Burkholderia contaminans</name>
    <dbReference type="NCBI Taxonomy" id="488447"/>
    <lineage>
        <taxon>Bacteria</taxon>
        <taxon>Pseudomonadati</taxon>
        <taxon>Pseudomonadota</taxon>
        <taxon>Betaproteobacteria</taxon>
        <taxon>Burkholderiales</taxon>
        <taxon>Burkholderiaceae</taxon>
        <taxon>Burkholderia</taxon>
        <taxon>Burkholderia cepacia complex</taxon>
    </lineage>
</organism>
<accession>A0A3N8QEK5</accession>
<comment type="caution">
    <text evidence="1">The sequence shown here is derived from an EMBL/GenBank/DDBJ whole genome shotgun (WGS) entry which is preliminary data.</text>
</comment>
<dbReference type="Proteomes" id="UP000277921">
    <property type="component" value="Unassembled WGS sequence"/>
</dbReference>
<gene>
    <name evidence="1" type="ORF">DF051_36960</name>
</gene>
<dbReference type="RefSeq" id="WP_124585492.1">
    <property type="nucleotide sequence ID" value="NZ_QTQV01000039.1"/>
</dbReference>
<dbReference type="EMBL" id="QTQV01000039">
    <property type="protein sequence ID" value="RQT04353.1"/>
    <property type="molecule type" value="Genomic_DNA"/>
</dbReference>
<evidence type="ECO:0000313" key="2">
    <source>
        <dbReference type="Proteomes" id="UP000277921"/>
    </source>
</evidence>
<dbReference type="AlphaFoldDB" id="A0A3N8QEK5"/>
<sequence length="271" mass="30648">MTNTLPDSLTHYTTIQGFMGIVDSKGFWASNASFLNDRKELVHGLEGAERAIFKLKGVLDPSLRRLLSTVIQEIKDGLLPATYVTCFCAKNDLLSQWRGYGGSEQGISIQFPREVLEKRMARQKAKLTKVIYSDLSTETKVREALAEEMKDLLDWENVLGDQSDDERKAGVFEAVSKLLPRFKHLGFQDEREWRFVVQHPVEADDLLFRPKGAVIAPYIVLGMGKAKLPMQSVTIGPGREMELTQASVRLFLDRRGYENVPVKVSRVPFRS</sequence>
<dbReference type="Pfam" id="PF11185">
    <property type="entry name" value="DUF2971"/>
    <property type="match status" value="1"/>
</dbReference>